<feature type="region of interest" description="Disordered" evidence="1">
    <location>
        <begin position="1"/>
        <end position="26"/>
    </location>
</feature>
<accession>A0AA39NHE9</accession>
<sequence>MVQSIDPNAGKPRLPNQPPPRVHQTHKTEAIRLLLKGLTLGQRLRKNTEIEENNEAKAQARLEQALDPDAEPEAIPDNVSLITIESHERRALKVPTFLAAFSRVPKSLQCALAAEEAAEKELDRAAKRKNNGEDSAAKKRTCEIRPERPRVLGQQNDINIHELLKDTDAFCSVPLHYFTNKNLQYINEHAYELPLTKANPEKGEKSCSIINIPKLNEHLGKEDDMTFGDYTVAHPNFFRMITEIDPQGLLGIQSKFYKNHFTFFNQQIDKVEEFPAWRALK</sequence>
<dbReference type="EMBL" id="JAUEPR010000092">
    <property type="protein sequence ID" value="KAK0465697.1"/>
    <property type="molecule type" value="Genomic_DNA"/>
</dbReference>
<dbReference type="AlphaFoldDB" id="A0AA39NHE9"/>
<comment type="caution">
    <text evidence="2">The sequence shown here is derived from an EMBL/GenBank/DDBJ whole genome shotgun (WGS) entry which is preliminary data.</text>
</comment>
<dbReference type="Proteomes" id="UP001175227">
    <property type="component" value="Unassembled WGS sequence"/>
</dbReference>
<organism evidence="2 3">
    <name type="scientific">Armillaria novae-zelandiae</name>
    <dbReference type="NCBI Taxonomy" id="153914"/>
    <lineage>
        <taxon>Eukaryota</taxon>
        <taxon>Fungi</taxon>
        <taxon>Dikarya</taxon>
        <taxon>Basidiomycota</taxon>
        <taxon>Agaricomycotina</taxon>
        <taxon>Agaricomycetes</taxon>
        <taxon>Agaricomycetidae</taxon>
        <taxon>Agaricales</taxon>
        <taxon>Marasmiineae</taxon>
        <taxon>Physalacriaceae</taxon>
        <taxon>Armillaria</taxon>
    </lineage>
</organism>
<proteinExistence type="predicted"/>
<evidence type="ECO:0000313" key="2">
    <source>
        <dbReference type="EMBL" id="KAK0465697.1"/>
    </source>
</evidence>
<evidence type="ECO:0000313" key="3">
    <source>
        <dbReference type="Proteomes" id="UP001175227"/>
    </source>
</evidence>
<reference evidence="2" key="1">
    <citation type="submission" date="2023-06" db="EMBL/GenBank/DDBJ databases">
        <authorList>
            <consortium name="Lawrence Berkeley National Laboratory"/>
            <person name="Ahrendt S."/>
            <person name="Sahu N."/>
            <person name="Indic B."/>
            <person name="Wong-Bajracharya J."/>
            <person name="Merenyi Z."/>
            <person name="Ke H.-M."/>
            <person name="Monk M."/>
            <person name="Kocsube S."/>
            <person name="Drula E."/>
            <person name="Lipzen A."/>
            <person name="Balint B."/>
            <person name="Henrissat B."/>
            <person name="Andreopoulos B."/>
            <person name="Martin F.M."/>
            <person name="Harder C.B."/>
            <person name="Rigling D."/>
            <person name="Ford K.L."/>
            <person name="Foster G.D."/>
            <person name="Pangilinan J."/>
            <person name="Papanicolaou A."/>
            <person name="Barry K."/>
            <person name="LaButti K."/>
            <person name="Viragh M."/>
            <person name="Koriabine M."/>
            <person name="Yan M."/>
            <person name="Riley R."/>
            <person name="Champramary S."/>
            <person name="Plett K.L."/>
            <person name="Tsai I.J."/>
            <person name="Slot J."/>
            <person name="Sipos G."/>
            <person name="Plett J."/>
            <person name="Nagy L.G."/>
            <person name="Grigoriev I.V."/>
        </authorList>
    </citation>
    <scope>NUCLEOTIDE SEQUENCE</scope>
    <source>
        <strain evidence="2">ICMP 16352</strain>
    </source>
</reference>
<name>A0AA39NHE9_9AGAR</name>
<feature type="region of interest" description="Disordered" evidence="1">
    <location>
        <begin position="123"/>
        <end position="145"/>
    </location>
</feature>
<feature type="non-terminal residue" evidence="2">
    <location>
        <position position="281"/>
    </location>
</feature>
<keyword evidence="3" id="KW-1185">Reference proteome</keyword>
<gene>
    <name evidence="2" type="ORF">IW261DRAFT_1346962</name>
</gene>
<evidence type="ECO:0000256" key="1">
    <source>
        <dbReference type="SAM" id="MobiDB-lite"/>
    </source>
</evidence>
<protein>
    <submittedName>
        <fullName evidence="2">Uncharacterized protein</fullName>
    </submittedName>
</protein>